<reference evidence="2" key="1">
    <citation type="submission" date="2023-10" db="EMBL/GenBank/DDBJ databases">
        <authorList>
            <person name="Chen Y."/>
            <person name="Shah S."/>
            <person name="Dougan E. K."/>
            <person name="Thang M."/>
            <person name="Chan C."/>
        </authorList>
    </citation>
    <scope>NUCLEOTIDE SEQUENCE [LARGE SCALE GENOMIC DNA]</scope>
</reference>
<dbReference type="Proteomes" id="UP001189429">
    <property type="component" value="Unassembled WGS sequence"/>
</dbReference>
<gene>
    <name evidence="2" type="ORF">PCOR1329_LOCUS60851</name>
</gene>
<comment type="caution">
    <text evidence="2">The sequence shown here is derived from an EMBL/GenBank/DDBJ whole genome shotgun (WGS) entry which is preliminary data.</text>
</comment>
<keyword evidence="3" id="KW-1185">Reference proteome</keyword>
<evidence type="ECO:0000313" key="2">
    <source>
        <dbReference type="EMBL" id="CAK0876527.1"/>
    </source>
</evidence>
<feature type="compositionally biased region" description="Basic residues" evidence="1">
    <location>
        <begin position="87"/>
        <end position="102"/>
    </location>
</feature>
<accession>A0ABN9VSR2</accession>
<name>A0ABN9VSR2_9DINO</name>
<feature type="region of interest" description="Disordered" evidence="1">
    <location>
        <begin position="1"/>
        <end position="161"/>
    </location>
</feature>
<proteinExistence type="predicted"/>
<feature type="compositionally biased region" description="Low complexity" evidence="1">
    <location>
        <begin position="67"/>
        <end position="77"/>
    </location>
</feature>
<feature type="compositionally biased region" description="Low complexity" evidence="1">
    <location>
        <begin position="46"/>
        <end position="59"/>
    </location>
</feature>
<feature type="non-terminal residue" evidence="2">
    <location>
        <position position="1"/>
    </location>
</feature>
<evidence type="ECO:0000256" key="1">
    <source>
        <dbReference type="SAM" id="MobiDB-lite"/>
    </source>
</evidence>
<feature type="compositionally biased region" description="Basic residues" evidence="1">
    <location>
        <begin position="9"/>
        <end position="22"/>
    </location>
</feature>
<dbReference type="EMBL" id="CAUYUJ010017633">
    <property type="protein sequence ID" value="CAK0876527.1"/>
    <property type="molecule type" value="Genomic_DNA"/>
</dbReference>
<protein>
    <submittedName>
        <fullName evidence="2">Uncharacterized protein</fullName>
    </submittedName>
</protein>
<evidence type="ECO:0000313" key="3">
    <source>
        <dbReference type="Proteomes" id="UP001189429"/>
    </source>
</evidence>
<organism evidence="2 3">
    <name type="scientific">Prorocentrum cordatum</name>
    <dbReference type="NCBI Taxonomy" id="2364126"/>
    <lineage>
        <taxon>Eukaryota</taxon>
        <taxon>Sar</taxon>
        <taxon>Alveolata</taxon>
        <taxon>Dinophyceae</taxon>
        <taxon>Prorocentrales</taxon>
        <taxon>Prorocentraceae</taxon>
        <taxon>Prorocentrum</taxon>
    </lineage>
</organism>
<sequence>SSTLDHLAWRRRRRRSPPKQGRRPWTAGTRPPPRPPTAAHPERSLARLGPARCAGPAPAGHDRGRGARAPARAAGQPELNGKEATCRLHRWRPPVQRLQRRLRPLDRPAGQRGGRRPQGGEHGALQDAKTFVPRDTTRIDLNKLSSKKGGSLEGRAGAAER</sequence>